<dbReference type="Pfam" id="PF01252">
    <property type="entry name" value="Peptidase_A8"/>
    <property type="match status" value="1"/>
</dbReference>
<dbReference type="PRINTS" id="PR00781">
    <property type="entry name" value="LIPOSIGPTASE"/>
</dbReference>
<comment type="catalytic activity">
    <reaction evidence="9 10">
        <text>Release of signal peptides from bacterial membrane prolipoproteins. Hydrolyzes -Xaa-Yaa-Zaa-|-(S,diacylglyceryl)Cys-, in which Xaa is hydrophobic (preferably Leu), and Yaa (Ala or Ser) and Zaa (Gly or Ala) have small, neutral side chains.</text>
        <dbReference type="EC" id="3.4.23.36"/>
    </reaction>
</comment>
<dbReference type="GO" id="GO:0006508">
    <property type="term" value="P:proteolysis"/>
    <property type="evidence" value="ECO:0007669"/>
    <property type="project" value="UniProtKB-KW"/>
</dbReference>
<evidence type="ECO:0000256" key="2">
    <source>
        <dbReference type="ARBA" id="ARBA00022475"/>
    </source>
</evidence>
<evidence type="ECO:0000256" key="4">
    <source>
        <dbReference type="ARBA" id="ARBA00022692"/>
    </source>
</evidence>
<comment type="subcellular location">
    <subcellularLocation>
        <location evidence="9">Cell membrane</location>
        <topology evidence="9">Multi-pass membrane protein</topology>
    </subcellularLocation>
</comment>
<evidence type="ECO:0000256" key="10">
    <source>
        <dbReference type="RuleBase" id="RU000594"/>
    </source>
</evidence>
<evidence type="ECO:0000256" key="11">
    <source>
        <dbReference type="RuleBase" id="RU004181"/>
    </source>
</evidence>
<evidence type="ECO:0000256" key="8">
    <source>
        <dbReference type="ARBA" id="ARBA00023136"/>
    </source>
</evidence>
<accession>A0A8J7PWE1</accession>
<feature type="transmembrane region" description="Helical" evidence="9">
    <location>
        <begin position="132"/>
        <end position="152"/>
    </location>
</feature>
<comment type="function">
    <text evidence="9 10">This protein specifically catalyzes the removal of signal peptides from prolipoproteins.</text>
</comment>
<proteinExistence type="inferred from homology"/>
<keyword evidence="5 9" id="KW-0064">Aspartyl protease</keyword>
<dbReference type="HAMAP" id="MF_00161">
    <property type="entry name" value="LspA"/>
    <property type="match status" value="1"/>
</dbReference>
<evidence type="ECO:0000256" key="7">
    <source>
        <dbReference type="ARBA" id="ARBA00022989"/>
    </source>
</evidence>
<comment type="caution">
    <text evidence="9">Lacks conserved residue(s) required for the propagation of feature annotation.</text>
</comment>
<evidence type="ECO:0000313" key="13">
    <source>
        <dbReference type="Proteomes" id="UP000664414"/>
    </source>
</evidence>
<evidence type="ECO:0000313" key="12">
    <source>
        <dbReference type="EMBL" id="MBN9412438.1"/>
    </source>
</evidence>
<name>A0A8J7PWE1_9PROT</name>
<dbReference type="NCBIfam" id="TIGR00077">
    <property type="entry name" value="lspA"/>
    <property type="match status" value="1"/>
</dbReference>
<dbReference type="EMBL" id="JAFKGL010000010">
    <property type="protein sequence ID" value="MBN9412438.1"/>
    <property type="molecule type" value="Genomic_DNA"/>
</dbReference>
<evidence type="ECO:0000256" key="9">
    <source>
        <dbReference type="HAMAP-Rule" id="MF_00161"/>
    </source>
</evidence>
<feature type="active site" evidence="9">
    <location>
        <position position="122"/>
    </location>
</feature>
<keyword evidence="8 9" id="KW-0472">Membrane</keyword>
<comment type="caution">
    <text evidence="12">The sequence shown here is derived from an EMBL/GenBank/DDBJ whole genome shotgun (WGS) entry which is preliminary data.</text>
</comment>
<gene>
    <name evidence="9 12" type="primary">lspA</name>
    <name evidence="12" type="ORF">J0H12_00730</name>
</gene>
<keyword evidence="2 9" id="KW-1003">Cell membrane</keyword>
<dbReference type="InterPro" id="IPR001872">
    <property type="entry name" value="Peptidase_A8"/>
</dbReference>
<evidence type="ECO:0000256" key="1">
    <source>
        <dbReference type="ARBA" id="ARBA00006139"/>
    </source>
</evidence>
<dbReference type="AlphaFoldDB" id="A0A8J7PWE1"/>
<keyword evidence="6 9" id="KW-0378">Hydrolase</keyword>
<keyword evidence="7 9" id="KW-1133">Transmembrane helix</keyword>
<comment type="similarity">
    <text evidence="1 9 11">Belongs to the peptidase A8 family.</text>
</comment>
<comment type="pathway">
    <text evidence="9">Protein modification; lipoprotein biosynthesis (signal peptide cleavage).</text>
</comment>
<protein>
    <recommendedName>
        <fullName evidence="9">Lipoprotein signal peptidase</fullName>
        <ecNumber evidence="9">3.4.23.36</ecNumber>
    </recommendedName>
    <alternativeName>
        <fullName evidence="9">Prolipoprotein signal peptidase</fullName>
    </alternativeName>
    <alternativeName>
        <fullName evidence="9">Signal peptidase II</fullName>
        <shortName evidence="9">SPase II</shortName>
    </alternativeName>
</protein>
<evidence type="ECO:0000256" key="3">
    <source>
        <dbReference type="ARBA" id="ARBA00022670"/>
    </source>
</evidence>
<keyword evidence="3 9" id="KW-0645">Protease</keyword>
<dbReference type="GO" id="GO:0005886">
    <property type="term" value="C:plasma membrane"/>
    <property type="evidence" value="ECO:0007669"/>
    <property type="project" value="UniProtKB-SubCell"/>
</dbReference>
<reference evidence="12" key="1">
    <citation type="submission" date="2021-02" db="EMBL/GenBank/DDBJ databases">
        <title>Thiocyanate and organic carbon inputs drive convergent selection for specific autotrophic Afipia and Thiobacillus strains within complex microbiomes.</title>
        <authorList>
            <person name="Huddy R.J."/>
            <person name="Sachdeva R."/>
            <person name="Kadzinga F."/>
            <person name="Kantor R.S."/>
            <person name="Harrison S.T.L."/>
            <person name="Banfield J.F."/>
        </authorList>
    </citation>
    <scope>NUCLEOTIDE SEQUENCE</scope>
    <source>
        <strain evidence="12">SCN18_10_11_15_R4_P_38_20</strain>
    </source>
</reference>
<dbReference type="GO" id="GO:0004190">
    <property type="term" value="F:aspartic-type endopeptidase activity"/>
    <property type="evidence" value="ECO:0007669"/>
    <property type="project" value="UniProtKB-UniRule"/>
</dbReference>
<evidence type="ECO:0000256" key="5">
    <source>
        <dbReference type="ARBA" id="ARBA00022750"/>
    </source>
</evidence>
<dbReference type="PROSITE" id="PS00855">
    <property type="entry name" value="SPASE_II"/>
    <property type="match status" value="1"/>
</dbReference>
<dbReference type="UniPathway" id="UPA00665"/>
<keyword evidence="4 9" id="KW-0812">Transmembrane</keyword>
<dbReference type="EC" id="3.4.23.36" evidence="9"/>
<feature type="transmembrane region" description="Helical" evidence="9">
    <location>
        <begin position="94"/>
        <end position="112"/>
    </location>
</feature>
<sequence length="163" mass="18635">MMFPIKRPKLFALLGIVFIIGIDQWSKALILEYFFRPRAPITITSFFDLVLVWNHGVSFGMFNAPSRWNVYILSTFAVAISCLLLKWLWQAPNYLLRVGFGLIIAGAIGNVFDRLRFSAVVDFLHFHWGNYAFPTFNIADTAITLGVCFVLIDNFKNSRETTS</sequence>
<dbReference type="Proteomes" id="UP000664414">
    <property type="component" value="Unassembled WGS sequence"/>
</dbReference>
<feature type="active site" evidence="9">
    <location>
        <position position="140"/>
    </location>
</feature>
<dbReference type="PANTHER" id="PTHR33695:SF1">
    <property type="entry name" value="LIPOPROTEIN SIGNAL PEPTIDASE"/>
    <property type="match status" value="1"/>
</dbReference>
<dbReference type="PANTHER" id="PTHR33695">
    <property type="entry name" value="LIPOPROTEIN SIGNAL PEPTIDASE"/>
    <property type="match status" value="1"/>
</dbReference>
<feature type="transmembrane region" description="Helical" evidence="9">
    <location>
        <begin position="68"/>
        <end position="87"/>
    </location>
</feature>
<organism evidence="12 13">
    <name type="scientific">Candidatus Paracaedimonas acanthamoebae</name>
    <dbReference type="NCBI Taxonomy" id="244581"/>
    <lineage>
        <taxon>Bacteria</taxon>
        <taxon>Pseudomonadati</taxon>
        <taxon>Pseudomonadota</taxon>
        <taxon>Alphaproteobacteria</taxon>
        <taxon>Holosporales</taxon>
        <taxon>Caedimonadaceae</taxon>
        <taxon>Candidatus Paracaedimonas</taxon>
    </lineage>
</organism>
<evidence type="ECO:0000256" key="6">
    <source>
        <dbReference type="ARBA" id="ARBA00022801"/>
    </source>
</evidence>